<sequence>MSLSYIAFQKYSSVIEMLFSLANFDKSCSNSKE</sequence>
<dbReference type="EMBL" id="GGEC01068320">
    <property type="protein sequence ID" value="MBX48804.1"/>
    <property type="molecule type" value="Transcribed_RNA"/>
</dbReference>
<protein>
    <submittedName>
        <fullName evidence="1">Uncharacterized protein</fullName>
    </submittedName>
</protein>
<accession>A0A2P2P235</accession>
<dbReference type="AlphaFoldDB" id="A0A2P2P235"/>
<proteinExistence type="predicted"/>
<organism evidence="1">
    <name type="scientific">Rhizophora mucronata</name>
    <name type="common">Asiatic mangrove</name>
    <dbReference type="NCBI Taxonomy" id="61149"/>
    <lineage>
        <taxon>Eukaryota</taxon>
        <taxon>Viridiplantae</taxon>
        <taxon>Streptophyta</taxon>
        <taxon>Embryophyta</taxon>
        <taxon>Tracheophyta</taxon>
        <taxon>Spermatophyta</taxon>
        <taxon>Magnoliopsida</taxon>
        <taxon>eudicotyledons</taxon>
        <taxon>Gunneridae</taxon>
        <taxon>Pentapetalae</taxon>
        <taxon>rosids</taxon>
        <taxon>fabids</taxon>
        <taxon>Malpighiales</taxon>
        <taxon>Rhizophoraceae</taxon>
        <taxon>Rhizophora</taxon>
    </lineage>
</organism>
<reference evidence="1" key="1">
    <citation type="submission" date="2018-02" db="EMBL/GenBank/DDBJ databases">
        <title>Rhizophora mucronata_Transcriptome.</title>
        <authorList>
            <person name="Meera S.P."/>
            <person name="Sreeshan A."/>
            <person name="Augustine A."/>
        </authorList>
    </citation>
    <scope>NUCLEOTIDE SEQUENCE</scope>
    <source>
        <tissue evidence="1">Leaf</tissue>
    </source>
</reference>
<name>A0A2P2P235_RHIMU</name>
<evidence type="ECO:0000313" key="1">
    <source>
        <dbReference type="EMBL" id="MBX48804.1"/>
    </source>
</evidence>